<dbReference type="Gene3D" id="3.80.30.20">
    <property type="entry name" value="tm_1862 like domain"/>
    <property type="match status" value="1"/>
</dbReference>
<dbReference type="GO" id="GO:0035599">
    <property type="term" value="F:aspartic acid methylthiotransferase activity"/>
    <property type="evidence" value="ECO:0007669"/>
    <property type="project" value="TreeGrafter"/>
</dbReference>
<evidence type="ECO:0000313" key="13">
    <source>
        <dbReference type="Proteomes" id="UP000542342"/>
    </source>
</evidence>
<evidence type="ECO:0000256" key="1">
    <source>
        <dbReference type="ARBA" id="ARBA00001966"/>
    </source>
</evidence>
<sequence>MPRYTLPLEGREDGPAGVPLWGSASSASGGKGTAPGAASRESPQGAAPSLALVSLGCPKNTVDSERVLGQLLGSGWRLRRVDEPVDAVLINTCSFLEAACQESREVIAEMLARKQRGEVAAVVVLGCLVERLGPRLQEELPGIDLCLGTEAWEEVTPALVRLLEQRNLFRPASVRGGGQAEAAGTRRWRITPRHYAYLKISEGCDRTCTFCTIPSIRGPLRSLPIEAVLQEARQLAEEGARELILVAQDLTAYGVDRTGRPQLAELLRQLDQLDAPFEWVRLLYAFPEHIDDALLETAAHARRIVPYLDMPLQHVVPQILRRMGRPYHPEATVRLLERIRRNWPGVVLRTTFIVGFPGETDADFEQLLRFIQEHPFERLGAFPYSREAGTPADRLDGHLPEDVKQQRLHELMLTQQAIAFRYAQRQVGRQMTVLVDGPDPEHGGYWL</sequence>
<dbReference type="InterPro" id="IPR005839">
    <property type="entry name" value="Methylthiotransferase"/>
</dbReference>
<feature type="compositionally biased region" description="Low complexity" evidence="9">
    <location>
        <begin position="22"/>
        <end position="39"/>
    </location>
</feature>
<dbReference type="NCBIfam" id="TIGR01125">
    <property type="entry name" value="30S ribosomal protein S12 methylthiotransferase RimO"/>
    <property type="match status" value="1"/>
</dbReference>
<dbReference type="NCBIfam" id="TIGR00089">
    <property type="entry name" value="MiaB/RimO family radical SAM methylthiotransferase"/>
    <property type="match status" value="1"/>
</dbReference>
<dbReference type="SFLD" id="SFLDF00274">
    <property type="entry name" value="ribosomal_protein_S12_methylth"/>
    <property type="match status" value="1"/>
</dbReference>
<evidence type="ECO:0000256" key="6">
    <source>
        <dbReference type="ARBA" id="ARBA00022723"/>
    </source>
</evidence>
<keyword evidence="6" id="KW-0479">Metal-binding</keyword>
<feature type="domain" description="Radical SAM core" evidence="11">
    <location>
        <begin position="190"/>
        <end position="421"/>
    </location>
</feature>
<dbReference type="SFLD" id="SFLDG01061">
    <property type="entry name" value="methylthiotransferase"/>
    <property type="match status" value="1"/>
</dbReference>
<dbReference type="PROSITE" id="PS51918">
    <property type="entry name" value="RADICAL_SAM"/>
    <property type="match status" value="1"/>
</dbReference>
<dbReference type="GO" id="GO:0103039">
    <property type="term" value="F:protein methylthiotransferase activity"/>
    <property type="evidence" value="ECO:0007669"/>
    <property type="project" value="UniProtKB-EC"/>
</dbReference>
<dbReference type="RefSeq" id="WP_194539822.1">
    <property type="nucleotide sequence ID" value="NZ_JACEFB010000026.1"/>
</dbReference>
<dbReference type="SFLD" id="SFLDG01082">
    <property type="entry name" value="B12-binding_domain_containing"/>
    <property type="match status" value="1"/>
</dbReference>
<evidence type="ECO:0000313" key="12">
    <source>
        <dbReference type="EMBL" id="MBA2227958.1"/>
    </source>
</evidence>
<dbReference type="CDD" id="cd01335">
    <property type="entry name" value="Radical_SAM"/>
    <property type="match status" value="1"/>
</dbReference>
<dbReference type="GO" id="GO:0005840">
    <property type="term" value="C:ribosome"/>
    <property type="evidence" value="ECO:0007669"/>
    <property type="project" value="UniProtKB-KW"/>
</dbReference>
<dbReference type="HAMAP" id="MF_01865">
    <property type="entry name" value="MTTase_RimO"/>
    <property type="match status" value="1"/>
</dbReference>
<dbReference type="InterPro" id="IPR005840">
    <property type="entry name" value="Ribosomal_uS12_MeSTrfase_RimO"/>
</dbReference>
<dbReference type="InterPro" id="IPR038135">
    <property type="entry name" value="Methylthiotransferase_N_sf"/>
</dbReference>
<name>A0A7V9AD79_9BACT</name>
<dbReference type="Pfam" id="PF00919">
    <property type="entry name" value="UPF0004"/>
    <property type="match status" value="1"/>
</dbReference>
<organism evidence="12 13">
    <name type="scientific">Thermogemmata fonticola</name>
    <dbReference type="NCBI Taxonomy" id="2755323"/>
    <lineage>
        <taxon>Bacteria</taxon>
        <taxon>Pseudomonadati</taxon>
        <taxon>Planctomycetota</taxon>
        <taxon>Planctomycetia</taxon>
        <taxon>Gemmatales</taxon>
        <taxon>Gemmataceae</taxon>
        <taxon>Thermogemmata</taxon>
    </lineage>
</organism>
<dbReference type="EC" id="2.8.4.4" evidence="12"/>
<dbReference type="Gene3D" id="3.40.50.12160">
    <property type="entry name" value="Methylthiotransferase, N-terminal domain"/>
    <property type="match status" value="1"/>
</dbReference>
<dbReference type="SMART" id="SM00729">
    <property type="entry name" value="Elp3"/>
    <property type="match status" value="1"/>
</dbReference>
<dbReference type="Proteomes" id="UP000542342">
    <property type="component" value="Unassembled WGS sequence"/>
</dbReference>
<dbReference type="AlphaFoldDB" id="A0A7V9AD79"/>
<keyword evidence="12" id="KW-0689">Ribosomal protein</keyword>
<evidence type="ECO:0000256" key="3">
    <source>
        <dbReference type="ARBA" id="ARBA00022490"/>
    </source>
</evidence>
<dbReference type="SFLD" id="SFLDS00029">
    <property type="entry name" value="Radical_SAM"/>
    <property type="match status" value="1"/>
</dbReference>
<keyword evidence="2" id="KW-0004">4Fe-4S</keyword>
<keyword evidence="4 12" id="KW-0808">Transferase</keyword>
<dbReference type="PROSITE" id="PS01278">
    <property type="entry name" value="MTTASE_RADICAL"/>
    <property type="match status" value="1"/>
</dbReference>
<keyword evidence="12" id="KW-0687">Ribonucleoprotein</keyword>
<dbReference type="InterPro" id="IPR023404">
    <property type="entry name" value="rSAM_horseshoe"/>
</dbReference>
<proteinExistence type="inferred from homology"/>
<comment type="cofactor">
    <cofactor evidence="1">
        <name>[4Fe-4S] cluster</name>
        <dbReference type="ChEBI" id="CHEBI:49883"/>
    </cofactor>
</comment>
<protein>
    <submittedName>
        <fullName evidence="12">30S ribosomal protein S12 methylthiotransferase RimO</fullName>
        <ecNumber evidence="12">2.8.4.4</ecNumber>
    </submittedName>
</protein>
<dbReference type="GO" id="GO:0006400">
    <property type="term" value="P:tRNA modification"/>
    <property type="evidence" value="ECO:0007669"/>
    <property type="project" value="InterPro"/>
</dbReference>
<dbReference type="FunFam" id="3.80.30.20:FF:000001">
    <property type="entry name" value="tRNA-2-methylthio-N(6)-dimethylallyladenosine synthase 2"/>
    <property type="match status" value="1"/>
</dbReference>
<dbReference type="InterPro" id="IPR058240">
    <property type="entry name" value="rSAM_sf"/>
</dbReference>
<dbReference type="PANTHER" id="PTHR43837:SF1">
    <property type="entry name" value="RIBOSOMAL PROTEIN US12 METHYLTHIOTRANSFERASE RIMO"/>
    <property type="match status" value="1"/>
</dbReference>
<keyword evidence="3" id="KW-0963">Cytoplasm</keyword>
<dbReference type="GO" id="GO:0051539">
    <property type="term" value="F:4 iron, 4 sulfur cluster binding"/>
    <property type="evidence" value="ECO:0007669"/>
    <property type="project" value="UniProtKB-KW"/>
</dbReference>
<keyword evidence="7" id="KW-0408">Iron</keyword>
<feature type="non-terminal residue" evidence="12">
    <location>
        <position position="447"/>
    </location>
</feature>
<dbReference type="GO" id="GO:0046872">
    <property type="term" value="F:metal ion binding"/>
    <property type="evidence" value="ECO:0007669"/>
    <property type="project" value="UniProtKB-KW"/>
</dbReference>
<evidence type="ECO:0000259" key="10">
    <source>
        <dbReference type="PROSITE" id="PS51449"/>
    </source>
</evidence>
<evidence type="ECO:0000256" key="5">
    <source>
        <dbReference type="ARBA" id="ARBA00022691"/>
    </source>
</evidence>
<dbReference type="InterPro" id="IPR007197">
    <property type="entry name" value="rSAM"/>
</dbReference>
<reference evidence="12 13" key="1">
    <citation type="submission" date="2020-07" db="EMBL/GenBank/DDBJ databases">
        <title>Thermogemmata thermophila gen. nov., sp. nov., a novel moderate thermophilic planctomycete from a Kamchatka hot spring.</title>
        <authorList>
            <person name="Elcheninov A.G."/>
            <person name="Podosokorskaya O.A."/>
            <person name="Kovaleva O.L."/>
            <person name="Novikov A."/>
            <person name="Bonch-Osmolovskaya E.A."/>
            <person name="Toshchakov S.V."/>
            <person name="Kublanov I.V."/>
        </authorList>
    </citation>
    <scope>NUCLEOTIDE SEQUENCE [LARGE SCALE GENOMIC DNA]</scope>
    <source>
        <strain evidence="12 13">2918</strain>
    </source>
</reference>
<dbReference type="PROSITE" id="PS51449">
    <property type="entry name" value="MTTASE_N"/>
    <property type="match status" value="1"/>
</dbReference>
<evidence type="ECO:0000256" key="8">
    <source>
        <dbReference type="ARBA" id="ARBA00023014"/>
    </source>
</evidence>
<gene>
    <name evidence="12" type="primary">rimO</name>
    <name evidence="12" type="ORF">H0921_17500</name>
</gene>
<evidence type="ECO:0000256" key="4">
    <source>
        <dbReference type="ARBA" id="ARBA00022679"/>
    </source>
</evidence>
<feature type="region of interest" description="Disordered" evidence="9">
    <location>
        <begin position="1"/>
        <end position="44"/>
    </location>
</feature>
<dbReference type="Pfam" id="PF04055">
    <property type="entry name" value="Radical_SAM"/>
    <property type="match status" value="1"/>
</dbReference>
<keyword evidence="8" id="KW-0411">Iron-sulfur</keyword>
<dbReference type="GO" id="GO:0005829">
    <property type="term" value="C:cytosol"/>
    <property type="evidence" value="ECO:0007669"/>
    <property type="project" value="TreeGrafter"/>
</dbReference>
<dbReference type="InterPro" id="IPR013848">
    <property type="entry name" value="Methylthiotransferase_N"/>
</dbReference>
<dbReference type="EMBL" id="JACEFB010000026">
    <property type="protein sequence ID" value="MBA2227958.1"/>
    <property type="molecule type" value="Genomic_DNA"/>
</dbReference>
<dbReference type="SUPFAM" id="SSF102114">
    <property type="entry name" value="Radical SAM enzymes"/>
    <property type="match status" value="1"/>
</dbReference>
<evidence type="ECO:0000256" key="9">
    <source>
        <dbReference type="SAM" id="MobiDB-lite"/>
    </source>
</evidence>
<dbReference type="PANTHER" id="PTHR43837">
    <property type="entry name" value="RIBOSOMAL PROTEIN S12 METHYLTHIOTRANSFERASE RIMO"/>
    <property type="match status" value="1"/>
</dbReference>
<evidence type="ECO:0000256" key="7">
    <source>
        <dbReference type="ARBA" id="ARBA00023004"/>
    </source>
</evidence>
<comment type="caution">
    <text evidence="12">The sequence shown here is derived from an EMBL/GenBank/DDBJ whole genome shotgun (WGS) entry which is preliminary data.</text>
</comment>
<keyword evidence="5" id="KW-0949">S-adenosyl-L-methionine</keyword>
<keyword evidence="13" id="KW-1185">Reference proteome</keyword>
<dbReference type="InterPro" id="IPR020612">
    <property type="entry name" value="Methylthiotransferase_CS"/>
</dbReference>
<evidence type="ECO:0000256" key="2">
    <source>
        <dbReference type="ARBA" id="ARBA00022485"/>
    </source>
</evidence>
<accession>A0A7V9AD79</accession>
<evidence type="ECO:0000259" key="11">
    <source>
        <dbReference type="PROSITE" id="PS51918"/>
    </source>
</evidence>
<feature type="domain" description="MTTase N-terminal" evidence="10">
    <location>
        <begin position="48"/>
        <end position="165"/>
    </location>
</feature>
<dbReference type="InterPro" id="IPR006638">
    <property type="entry name" value="Elp3/MiaA/NifB-like_rSAM"/>
</dbReference>